<keyword evidence="1" id="KW-0862">Zinc</keyword>
<dbReference type="GO" id="GO:0003676">
    <property type="term" value="F:nucleic acid binding"/>
    <property type="evidence" value="ECO:0007669"/>
    <property type="project" value="InterPro"/>
</dbReference>
<dbReference type="PROSITE" id="PS50158">
    <property type="entry name" value="ZF_CCHC"/>
    <property type="match status" value="1"/>
</dbReference>
<dbReference type="GO" id="GO:0008270">
    <property type="term" value="F:zinc ion binding"/>
    <property type="evidence" value="ECO:0007669"/>
    <property type="project" value="UniProtKB-KW"/>
</dbReference>
<evidence type="ECO:0000313" key="3">
    <source>
        <dbReference type="EMBL" id="KAK3105906.1"/>
    </source>
</evidence>
<accession>A0AA89C282</accession>
<proteinExistence type="predicted"/>
<protein>
    <recommendedName>
        <fullName evidence="2">CCHC-type domain-containing protein</fullName>
    </recommendedName>
</protein>
<keyword evidence="1" id="KW-0863">Zinc-finger</keyword>
<dbReference type="Gene3D" id="4.10.60.10">
    <property type="entry name" value="Zinc finger, CCHC-type"/>
    <property type="match status" value="1"/>
</dbReference>
<gene>
    <name evidence="3" type="ORF">FSP39_008353</name>
</gene>
<reference evidence="3" key="1">
    <citation type="submission" date="2019-08" db="EMBL/GenBank/DDBJ databases">
        <title>The improved chromosome-level genome for the pearl oyster Pinctada fucata martensii using PacBio sequencing and Hi-C.</title>
        <authorList>
            <person name="Zheng Z."/>
        </authorList>
    </citation>
    <scope>NUCLEOTIDE SEQUENCE</scope>
    <source>
        <strain evidence="3">ZZ-2019</strain>
        <tissue evidence="3">Adductor muscle</tissue>
    </source>
</reference>
<dbReference type="Proteomes" id="UP001186944">
    <property type="component" value="Unassembled WGS sequence"/>
</dbReference>
<dbReference type="AlphaFoldDB" id="A0AA89C282"/>
<dbReference type="InterPro" id="IPR036875">
    <property type="entry name" value="Znf_CCHC_sf"/>
</dbReference>
<dbReference type="EMBL" id="VSWD01000003">
    <property type="protein sequence ID" value="KAK3105906.1"/>
    <property type="molecule type" value="Genomic_DNA"/>
</dbReference>
<organism evidence="3 4">
    <name type="scientific">Pinctada imbricata</name>
    <name type="common">Atlantic pearl-oyster</name>
    <name type="synonym">Pinctada martensii</name>
    <dbReference type="NCBI Taxonomy" id="66713"/>
    <lineage>
        <taxon>Eukaryota</taxon>
        <taxon>Metazoa</taxon>
        <taxon>Spiralia</taxon>
        <taxon>Lophotrochozoa</taxon>
        <taxon>Mollusca</taxon>
        <taxon>Bivalvia</taxon>
        <taxon>Autobranchia</taxon>
        <taxon>Pteriomorphia</taxon>
        <taxon>Pterioida</taxon>
        <taxon>Pterioidea</taxon>
        <taxon>Pteriidae</taxon>
        <taxon>Pinctada</taxon>
    </lineage>
</organism>
<evidence type="ECO:0000259" key="2">
    <source>
        <dbReference type="PROSITE" id="PS50158"/>
    </source>
</evidence>
<keyword evidence="4" id="KW-1185">Reference proteome</keyword>
<dbReference type="InterPro" id="IPR001878">
    <property type="entry name" value="Znf_CCHC"/>
</dbReference>
<evidence type="ECO:0000313" key="4">
    <source>
        <dbReference type="Proteomes" id="UP001186944"/>
    </source>
</evidence>
<name>A0AA89C282_PINIB</name>
<sequence>MKTQFLFFSTSLNNALERQKATIGNAISEQFAKSSEAVESSRHVGEQVPFDFKHEGHKIQHSFNQERIEKLSEIEALIKGGEISSALTILSDQKVALQQRNKIIKVADRHGWDTVHEYLDDPLADDSTDAAKLRYAVGRAARKRSQRSRPYDKRRGNPFSANDFFRGFGRSYGTQGFPRPMQFQGGMTFGPRFNASNMQFPQNQSCFYCKQSSHFIRDCPFIKARPIPTMCSSTGGSSGTKQ</sequence>
<comment type="caution">
    <text evidence="3">The sequence shown here is derived from an EMBL/GenBank/DDBJ whole genome shotgun (WGS) entry which is preliminary data.</text>
</comment>
<dbReference type="SUPFAM" id="SSF57756">
    <property type="entry name" value="Retrovirus zinc finger-like domains"/>
    <property type="match status" value="1"/>
</dbReference>
<keyword evidence="1" id="KW-0479">Metal-binding</keyword>
<feature type="domain" description="CCHC-type" evidence="2">
    <location>
        <begin position="206"/>
        <end position="220"/>
    </location>
</feature>
<evidence type="ECO:0000256" key="1">
    <source>
        <dbReference type="PROSITE-ProRule" id="PRU00047"/>
    </source>
</evidence>